<feature type="transmembrane region" description="Helical" evidence="9">
    <location>
        <begin position="257"/>
        <end position="279"/>
    </location>
</feature>
<dbReference type="EMBL" id="GG692396">
    <property type="protein sequence ID" value="EER34919.1"/>
    <property type="molecule type" value="Genomic_DNA"/>
</dbReference>
<accession>C5M7E9</accession>
<dbReference type="Pfam" id="PF01490">
    <property type="entry name" value="Aa_trans"/>
    <property type="match status" value="1"/>
</dbReference>
<dbReference type="Proteomes" id="UP000002037">
    <property type="component" value="Unassembled WGS sequence"/>
</dbReference>
<feature type="transmembrane region" description="Helical" evidence="9">
    <location>
        <begin position="227"/>
        <end position="251"/>
    </location>
</feature>
<dbReference type="STRING" id="294747.C5M7E9"/>
<evidence type="ECO:0000313" key="12">
    <source>
        <dbReference type="Proteomes" id="UP000002037"/>
    </source>
</evidence>
<evidence type="ECO:0000256" key="1">
    <source>
        <dbReference type="ARBA" id="ARBA00004141"/>
    </source>
</evidence>
<feature type="transmembrane region" description="Helical" evidence="9">
    <location>
        <begin position="468"/>
        <end position="488"/>
    </location>
</feature>
<evidence type="ECO:0000256" key="5">
    <source>
        <dbReference type="ARBA" id="ARBA00022970"/>
    </source>
</evidence>
<feature type="transmembrane region" description="Helical" evidence="9">
    <location>
        <begin position="366"/>
        <end position="388"/>
    </location>
</feature>
<dbReference type="PANTHER" id="PTHR22950:SF692">
    <property type="entry name" value="TRANSMEMBRANE AMINO ACID TRANSPORTER FAMILY PROTEIN"/>
    <property type="match status" value="1"/>
</dbReference>
<feature type="transmembrane region" description="Helical" evidence="9">
    <location>
        <begin position="494"/>
        <end position="515"/>
    </location>
</feature>
<evidence type="ECO:0000313" key="11">
    <source>
        <dbReference type="EMBL" id="EER34919.1"/>
    </source>
</evidence>
<sequence>MSNNNSQPVPAHSPHQQQRRKSFLDYGGSNSLNNFASSYSRAQQYLGSSLIEQGGNYMDNLISDEESQISHLSSSSRRSSISGSSRIGTPGQYVEFNPIFQNNNNINTTTTGGGVDIHDDNETTSLIPVISNSSRGGGGRKRHSFSIITGNSTVAQTIFNSINTLIGIGMLSLPYGFRLSGWICGTILIIISAILTNTTAKYLGKIQIKHPHLKTYSDIAFEYGGKYFSYLVTFFFVIDLFGASLTLILLFSDCFKVFYNNVFILKTIIVSILFGLSFLPLHVLSILSFFGILGTSGIIITVFICGFINNESPGSLISPSSSMKLFPDNTMNLLFSLGLYTNIWGSHPVLPEYFSDIKKPSKFPKAMNISFLITFILDFAIGSSGYIMFGNQINDSIIKSILKNQKNYPSWINLIFGILMGILPISKLPLITKPIITSYENLLGITKDYVKYDYEINKMIDFYGPKRIIIRFIFMIILLSFALLFNSFGKLVSFLGSAICYTVCLTLPFLFYLKLNRQEIGSLKQWLIKLGIVGSITCAILGSYASIVMDIE</sequence>
<dbReference type="HOGENOM" id="CLU_009646_8_2_1"/>
<evidence type="ECO:0000256" key="4">
    <source>
        <dbReference type="ARBA" id="ARBA00022692"/>
    </source>
</evidence>
<evidence type="ECO:0000256" key="6">
    <source>
        <dbReference type="ARBA" id="ARBA00022989"/>
    </source>
</evidence>
<evidence type="ECO:0000256" key="3">
    <source>
        <dbReference type="ARBA" id="ARBA00022448"/>
    </source>
</evidence>
<dbReference type="GeneID" id="8300444"/>
<keyword evidence="7 9" id="KW-0472">Membrane</keyword>
<evidence type="ECO:0000256" key="7">
    <source>
        <dbReference type="ARBA" id="ARBA00023136"/>
    </source>
</evidence>
<dbReference type="VEuPathDB" id="FungiDB:CTRG_01781"/>
<evidence type="ECO:0000256" key="2">
    <source>
        <dbReference type="ARBA" id="ARBA00008066"/>
    </source>
</evidence>
<dbReference type="OrthoDB" id="655540at2759"/>
<comment type="similarity">
    <text evidence="2">Belongs to the amino acid/polyamine transporter 2 family.</text>
</comment>
<feature type="transmembrane region" description="Helical" evidence="9">
    <location>
        <begin position="286"/>
        <end position="309"/>
    </location>
</feature>
<feature type="transmembrane region" description="Helical" evidence="9">
    <location>
        <begin position="408"/>
        <end position="425"/>
    </location>
</feature>
<protein>
    <recommendedName>
        <fullName evidence="10">Amino acid transporter transmembrane domain-containing protein</fullName>
    </recommendedName>
</protein>
<gene>
    <name evidence="11" type="ORF">CTRG_01781</name>
</gene>
<name>C5M7E9_CANTT</name>
<feature type="domain" description="Amino acid transporter transmembrane" evidence="10">
    <location>
        <begin position="151"/>
        <end position="547"/>
    </location>
</feature>
<reference evidence="11 12" key="1">
    <citation type="journal article" date="2009" name="Nature">
        <title>Evolution of pathogenicity and sexual reproduction in eight Candida genomes.</title>
        <authorList>
            <person name="Butler G."/>
            <person name="Rasmussen M.D."/>
            <person name="Lin M.F."/>
            <person name="Santos M.A."/>
            <person name="Sakthikumar S."/>
            <person name="Munro C.A."/>
            <person name="Rheinbay E."/>
            <person name="Grabherr M."/>
            <person name="Forche A."/>
            <person name="Reedy J.L."/>
            <person name="Agrafioti I."/>
            <person name="Arnaud M.B."/>
            <person name="Bates S."/>
            <person name="Brown A.J."/>
            <person name="Brunke S."/>
            <person name="Costanzo M.C."/>
            <person name="Fitzpatrick D.A."/>
            <person name="de Groot P.W."/>
            <person name="Harris D."/>
            <person name="Hoyer L.L."/>
            <person name="Hube B."/>
            <person name="Klis F.M."/>
            <person name="Kodira C."/>
            <person name="Lennard N."/>
            <person name="Logue M.E."/>
            <person name="Martin R."/>
            <person name="Neiman A.M."/>
            <person name="Nikolaou E."/>
            <person name="Quail M.A."/>
            <person name="Quinn J."/>
            <person name="Santos M.C."/>
            <person name="Schmitzberger F.F."/>
            <person name="Sherlock G."/>
            <person name="Shah P."/>
            <person name="Silverstein K.A."/>
            <person name="Skrzypek M.S."/>
            <person name="Soll D."/>
            <person name="Staggs R."/>
            <person name="Stansfield I."/>
            <person name="Stumpf M.P."/>
            <person name="Sudbery P.E."/>
            <person name="Srikantha T."/>
            <person name="Zeng Q."/>
            <person name="Berman J."/>
            <person name="Berriman M."/>
            <person name="Heitman J."/>
            <person name="Gow N.A."/>
            <person name="Lorenz M.C."/>
            <person name="Birren B.W."/>
            <person name="Kellis M."/>
            <person name="Cuomo C.A."/>
        </authorList>
    </citation>
    <scope>NUCLEOTIDE SEQUENCE [LARGE SCALE GENOMIC DNA]</scope>
    <source>
        <strain evidence="12">ATCC MYA-3404 / T1</strain>
    </source>
</reference>
<dbReference type="KEGG" id="ctp:CTRG_01781"/>
<feature type="region of interest" description="Disordered" evidence="8">
    <location>
        <begin position="68"/>
        <end position="87"/>
    </location>
</feature>
<dbReference type="eggNOG" id="KOG1303">
    <property type="taxonomic scope" value="Eukaryota"/>
</dbReference>
<evidence type="ECO:0000256" key="8">
    <source>
        <dbReference type="SAM" id="MobiDB-lite"/>
    </source>
</evidence>
<dbReference type="InterPro" id="IPR013057">
    <property type="entry name" value="AA_transpt_TM"/>
</dbReference>
<dbReference type="RefSeq" id="XP_002547474.1">
    <property type="nucleotide sequence ID" value="XM_002547428.1"/>
</dbReference>
<keyword evidence="3" id="KW-0813">Transport</keyword>
<dbReference type="GO" id="GO:0015179">
    <property type="term" value="F:L-amino acid transmembrane transporter activity"/>
    <property type="evidence" value="ECO:0007669"/>
    <property type="project" value="TreeGrafter"/>
</dbReference>
<keyword evidence="4 9" id="KW-0812">Transmembrane</keyword>
<dbReference type="PANTHER" id="PTHR22950">
    <property type="entry name" value="AMINO ACID TRANSPORTER"/>
    <property type="match status" value="1"/>
</dbReference>
<feature type="transmembrane region" description="Helical" evidence="9">
    <location>
        <begin position="527"/>
        <end position="547"/>
    </location>
</feature>
<dbReference type="GO" id="GO:0005774">
    <property type="term" value="C:vacuolar membrane"/>
    <property type="evidence" value="ECO:0007669"/>
    <property type="project" value="TreeGrafter"/>
</dbReference>
<feature type="region of interest" description="Disordered" evidence="8">
    <location>
        <begin position="1"/>
        <end position="27"/>
    </location>
</feature>
<feature type="compositionally biased region" description="Low complexity" evidence="8">
    <location>
        <begin position="69"/>
        <end position="87"/>
    </location>
</feature>
<feature type="transmembrane region" description="Helical" evidence="9">
    <location>
        <begin position="179"/>
        <end position="200"/>
    </location>
</feature>
<dbReference type="AlphaFoldDB" id="C5M7E9"/>
<comment type="subcellular location">
    <subcellularLocation>
        <location evidence="1">Membrane</location>
        <topology evidence="1">Multi-pass membrane protein</topology>
    </subcellularLocation>
</comment>
<proteinExistence type="inferred from homology"/>
<keyword evidence="12" id="KW-1185">Reference proteome</keyword>
<keyword evidence="6 9" id="KW-1133">Transmembrane helix</keyword>
<evidence type="ECO:0000259" key="10">
    <source>
        <dbReference type="Pfam" id="PF01490"/>
    </source>
</evidence>
<organism evidence="11 12">
    <name type="scientific">Candida tropicalis (strain ATCC MYA-3404 / T1)</name>
    <name type="common">Yeast</name>
    <dbReference type="NCBI Taxonomy" id="294747"/>
    <lineage>
        <taxon>Eukaryota</taxon>
        <taxon>Fungi</taxon>
        <taxon>Dikarya</taxon>
        <taxon>Ascomycota</taxon>
        <taxon>Saccharomycotina</taxon>
        <taxon>Pichiomycetes</taxon>
        <taxon>Debaryomycetaceae</taxon>
        <taxon>Candida/Lodderomyces clade</taxon>
        <taxon>Candida</taxon>
    </lineage>
</organism>
<evidence type="ECO:0000256" key="9">
    <source>
        <dbReference type="SAM" id="Phobius"/>
    </source>
</evidence>
<keyword evidence="5" id="KW-0029">Amino-acid transport</keyword>